<sequence length="202" mass="22929">MDGFERFMAFQSGRILNRKQPEATAIEAYRMYEFSQFMAMAGLLPKGSVCTSNPYTALAANEETTEQASQESFNLLEGKRPSLQVEMGEDEQVSLQSQGMTCTSAIKYFHAMREHPRCQKYTCRDIDLDKPIVSSVVAGLFTTGGTLSNKLEQGYLFFGRISYFLQCKGIDGKMEDYARVEWYEAPIPAEVKGLWKRCSQLW</sequence>
<proteinExistence type="predicted"/>
<dbReference type="AlphaFoldDB" id="A0A914ANV9"/>
<keyword evidence="2" id="KW-1185">Reference proteome</keyword>
<dbReference type="EnsemblMetazoa" id="XM_038209782.1">
    <property type="protein sequence ID" value="XP_038065710.1"/>
    <property type="gene ID" value="LOC119735844"/>
</dbReference>
<reference evidence="1" key="1">
    <citation type="submission" date="2022-11" db="UniProtKB">
        <authorList>
            <consortium name="EnsemblMetazoa"/>
        </authorList>
    </citation>
    <scope>IDENTIFICATION</scope>
</reference>
<dbReference type="GeneID" id="119735844"/>
<evidence type="ECO:0000313" key="1">
    <source>
        <dbReference type="EnsemblMetazoa" id="XP_038065710.1"/>
    </source>
</evidence>
<evidence type="ECO:0000313" key="2">
    <source>
        <dbReference type="Proteomes" id="UP000887568"/>
    </source>
</evidence>
<dbReference type="Proteomes" id="UP000887568">
    <property type="component" value="Unplaced"/>
</dbReference>
<organism evidence="1 2">
    <name type="scientific">Patiria miniata</name>
    <name type="common">Bat star</name>
    <name type="synonym">Asterina miniata</name>
    <dbReference type="NCBI Taxonomy" id="46514"/>
    <lineage>
        <taxon>Eukaryota</taxon>
        <taxon>Metazoa</taxon>
        <taxon>Echinodermata</taxon>
        <taxon>Eleutherozoa</taxon>
        <taxon>Asterozoa</taxon>
        <taxon>Asteroidea</taxon>
        <taxon>Valvatacea</taxon>
        <taxon>Valvatida</taxon>
        <taxon>Asterinidae</taxon>
        <taxon>Patiria</taxon>
    </lineage>
</organism>
<accession>A0A914ANV9</accession>
<name>A0A914ANV9_PATMI</name>
<dbReference type="RefSeq" id="XP_038065710.1">
    <property type="nucleotide sequence ID" value="XM_038209782.1"/>
</dbReference>
<protein>
    <submittedName>
        <fullName evidence="1">Uncharacterized protein</fullName>
    </submittedName>
</protein>